<dbReference type="EMBL" id="PTRA01000001">
    <property type="protein sequence ID" value="PQA60542.1"/>
    <property type="molecule type" value="Genomic_DNA"/>
</dbReference>
<accession>A0A2S7IS84</accession>
<evidence type="ECO:0000313" key="3">
    <source>
        <dbReference type="EMBL" id="PQA60542.1"/>
    </source>
</evidence>
<evidence type="ECO:0000256" key="2">
    <source>
        <dbReference type="SAM" id="SignalP"/>
    </source>
</evidence>
<feature type="chain" id="PRO_5015410625" evidence="2">
    <location>
        <begin position="20"/>
        <end position="85"/>
    </location>
</feature>
<evidence type="ECO:0000313" key="4">
    <source>
        <dbReference type="Proteomes" id="UP000239590"/>
    </source>
</evidence>
<evidence type="ECO:0000256" key="1">
    <source>
        <dbReference type="SAM" id="MobiDB-lite"/>
    </source>
</evidence>
<keyword evidence="4" id="KW-1185">Reference proteome</keyword>
<dbReference type="AlphaFoldDB" id="A0A2S7IS84"/>
<dbReference type="Proteomes" id="UP000239590">
    <property type="component" value="Unassembled WGS sequence"/>
</dbReference>
<keyword evidence="2" id="KW-0732">Signal</keyword>
<organism evidence="3 4">
    <name type="scientific">Siphonobacter curvatus</name>
    <dbReference type="NCBI Taxonomy" id="2094562"/>
    <lineage>
        <taxon>Bacteria</taxon>
        <taxon>Pseudomonadati</taxon>
        <taxon>Bacteroidota</taxon>
        <taxon>Cytophagia</taxon>
        <taxon>Cytophagales</taxon>
        <taxon>Cytophagaceae</taxon>
        <taxon>Siphonobacter</taxon>
    </lineage>
</organism>
<feature type="compositionally biased region" description="Polar residues" evidence="1">
    <location>
        <begin position="41"/>
        <end position="54"/>
    </location>
</feature>
<reference evidence="4" key="1">
    <citation type="submission" date="2018-02" db="EMBL/GenBank/DDBJ databases">
        <title>Genome sequencing of Solimonas sp. HR-BB.</title>
        <authorList>
            <person name="Lee Y."/>
            <person name="Jeon C.O."/>
        </authorList>
    </citation>
    <scope>NUCLEOTIDE SEQUENCE [LARGE SCALE GENOMIC DNA]</scope>
    <source>
        <strain evidence="4">HR-U</strain>
    </source>
</reference>
<gene>
    <name evidence="3" type="ORF">C5O19_13265</name>
</gene>
<comment type="caution">
    <text evidence="3">The sequence shown here is derived from an EMBL/GenBank/DDBJ whole genome shotgun (WGS) entry which is preliminary data.</text>
</comment>
<name>A0A2S7IS84_9BACT</name>
<feature type="signal peptide" evidence="2">
    <location>
        <begin position="1"/>
        <end position="19"/>
    </location>
</feature>
<dbReference type="RefSeq" id="WP_104712938.1">
    <property type="nucleotide sequence ID" value="NZ_PTRA01000001.1"/>
</dbReference>
<feature type="region of interest" description="Disordered" evidence="1">
    <location>
        <begin position="29"/>
        <end position="85"/>
    </location>
</feature>
<proteinExistence type="predicted"/>
<protein>
    <submittedName>
        <fullName evidence="3">Uncharacterized protein</fullName>
    </submittedName>
</protein>
<sequence length="85" mass="8993">MKTFSIALLLTALSFGSFAQQPVVVTKKTVAKKKTEHVSTKKTTSPTSEGSSKNVSKKVETSTVKGANGDTKTTTKTATKTKKNS</sequence>